<organism evidence="2 3">
    <name type="scientific">Lagenidium giganteum</name>
    <dbReference type="NCBI Taxonomy" id="4803"/>
    <lineage>
        <taxon>Eukaryota</taxon>
        <taxon>Sar</taxon>
        <taxon>Stramenopiles</taxon>
        <taxon>Oomycota</taxon>
        <taxon>Peronosporomycetes</taxon>
        <taxon>Pythiales</taxon>
        <taxon>Pythiaceae</taxon>
    </lineage>
</organism>
<evidence type="ECO:0000259" key="1">
    <source>
        <dbReference type="Pfam" id="PF21056"/>
    </source>
</evidence>
<protein>
    <recommendedName>
        <fullName evidence="1">ZSWIM1/3 RNaseH-like domain-containing protein</fullName>
    </recommendedName>
</protein>
<feature type="domain" description="ZSWIM1/3 RNaseH-like" evidence="1">
    <location>
        <begin position="1"/>
        <end position="38"/>
    </location>
</feature>
<name>A0AAV2YTB4_9STRA</name>
<proteinExistence type="predicted"/>
<sequence length="74" mass="8848">HCLAENERKTTLLEVFEMFESFNTKWKRTQCFVMDKDFFSGGEDFAVPVHVQKYLKHEISQEKYGFSVHTKQQL</sequence>
<evidence type="ECO:0000313" key="2">
    <source>
        <dbReference type="EMBL" id="DAZ96956.1"/>
    </source>
</evidence>
<reference evidence="2" key="2">
    <citation type="journal article" date="2023" name="Microbiol Resour">
        <title>Decontamination and Annotation of the Draft Genome Sequence of the Oomycete Lagenidium giganteum ARSEF 373.</title>
        <authorList>
            <person name="Morgan W.R."/>
            <person name="Tartar A."/>
        </authorList>
    </citation>
    <scope>NUCLEOTIDE SEQUENCE</scope>
    <source>
        <strain evidence="2">ARSEF 373</strain>
    </source>
</reference>
<gene>
    <name evidence="2" type="ORF">N0F65_012059</name>
</gene>
<dbReference type="AlphaFoldDB" id="A0AAV2YTB4"/>
<accession>A0AAV2YTB4</accession>
<comment type="caution">
    <text evidence="2">The sequence shown here is derived from an EMBL/GenBank/DDBJ whole genome shotgun (WGS) entry which is preliminary data.</text>
</comment>
<reference evidence="2" key="1">
    <citation type="submission" date="2022-11" db="EMBL/GenBank/DDBJ databases">
        <authorList>
            <person name="Morgan W.R."/>
            <person name="Tartar A."/>
        </authorList>
    </citation>
    <scope>NUCLEOTIDE SEQUENCE</scope>
    <source>
        <strain evidence="2">ARSEF 373</strain>
    </source>
</reference>
<dbReference type="Pfam" id="PF21056">
    <property type="entry name" value="ZSWIM1-3_RNaseH-like"/>
    <property type="match status" value="1"/>
</dbReference>
<evidence type="ECO:0000313" key="3">
    <source>
        <dbReference type="Proteomes" id="UP001146120"/>
    </source>
</evidence>
<dbReference type="InterPro" id="IPR048324">
    <property type="entry name" value="ZSWIM1-3_RNaseH-like"/>
</dbReference>
<keyword evidence="3" id="KW-1185">Reference proteome</keyword>
<feature type="non-terminal residue" evidence="2">
    <location>
        <position position="1"/>
    </location>
</feature>
<dbReference type="EMBL" id="DAKRPA010000151">
    <property type="protein sequence ID" value="DAZ96956.1"/>
    <property type="molecule type" value="Genomic_DNA"/>
</dbReference>
<dbReference type="Proteomes" id="UP001146120">
    <property type="component" value="Unassembled WGS sequence"/>
</dbReference>